<feature type="binding site" evidence="5">
    <location>
        <position position="105"/>
    </location>
    <ligand>
        <name>a divalent metal cation</name>
        <dbReference type="ChEBI" id="CHEBI:60240"/>
        <label>1</label>
    </ligand>
</feature>
<keyword evidence="7" id="KW-1185">Reference proteome</keyword>
<feature type="binding site" evidence="5">
    <location>
        <position position="68"/>
    </location>
    <ligand>
        <name>a divalent metal cation</name>
        <dbReference type="ChEBI" id="CHEBI:60240"/>
        <label>1</label>
    </ligand>
</feature>
<dbReference type="PANTHER" id="PTHR13799:SF14">
    <property type="entry name" value="GTP CYCLOHYDROLASE 1 TYPE 2 HOMOLOG"/>
    <property type="match status" value="1"/>
</dbReference>
<dbReference type="Proteomes" id="UP000006546">
    <property type="component" value="Chromosome"/>
</dbReference>
<evidence type="ECO:0000256" key="4">
    <source>
        <dbReference type="ARBA" id="ARBA00022723"/>
    </source>
</evidence>
<dbReference type="Pfam" id="PF01784">
    <property type="entry name" value="DUF34_NIF3"/>
    <property type="match status" value="1"/>
</dbReference>
<evidence type="ECO:0000313" key="7">
    <source>
        <dbReference type="Proteomes" id="UP000006546"/>
    </source>
</evidence>
<dbReference type="InterPro" id="IPR036069">
    <property type="entry name" value="DUF34/NIF3_sf"/>
</dbReference>
<keyword evidence="4 5" id="KW-0479">Metal-binding</keyword>
<dbReference type="HOGENOM" id="CLU_037423_3_0_12"/>
<evidence type="ECO:0000256" key="3">
    <source>
        <dbReference type="ARBA" id="ARBA00022112"/>
    </source>
</evidence>
<comment type="subunit">
    <text evidence="2">Homohexamer.</text>
</comment>
<evidence type="ECO:0000256" key="5">
    <source>
        <dbReference type="PIRSR" id="PIRSR602678-1"/>
    </source>
</evidence>
<protein>
    <recommendedName>
        <fullName evidence="3">GTP cyclohydrolase 1 type 2 homolog</fullName>
    </recommendedName>
</protein>
<dbReference type="eggNOG" id="COG0327">
    <property type="taxonomic scope" value="Bacteria"/>
</dbReference>
<name>F4LNE4_TREBD</name>
<proteinExistence type="inferred from homology"/>
<dbReference type="AlphaFoldDB" id="F4LNE4"/>
<reference evidence="7" key="1">
    <citation type="submission" date="2011-04" db="EMBL/GenBank/DDBJ databases">
        <title>The complete genome of Treponema brennaborense DSM 12168.</title>
        <authorList>
            <person name="Lucas S."/>
            <person name="Han J."/>
            <person name="Lapidus A."/>
            <person name="Bruce D."/>
            <person name="Goodwin L."/>
            <person name="Pitluck S."/>
            <person name="Peters L."/>
            <person name="Kyrpides N."/>
            <person name="Mavromatis K."/>
            <person name="Ivanova N."/>
            <person name="Mikhailova N."/>
            <person name="Pagani I."/>
            <person name="Teshima H."/>
            <person name="Detter J.C."/>
            <person name="Tapia R."/>
            <person name="Han C."/>
            <person name="Land M."/>
            <person name="Hauser L."/>
            <person name="Markowitz V."/>
            <person name="Cheng J.-F."/>
            <person name="Hugenholtz P."/>
            <person name="Woyke T."/>
            <person name="Wu D."/>
            <person name="Gronow S."/>
            <person name="Wellnitz S."/>
            <person name="Brambilla E."/>
            <person name="Klenk H.-P."/>
            <person name="Eisen J.A."/>
        </authorList>
    </citation>
    <scope>NUCLEOTIDE SEQUENCE [LARGE SCALE GENOMIC DNA]</scope>
    <source>
        <strain evidence="7">DSM 12168 / CIP 105900 / DD5/3</strain>
    </source>
</reference>
<dbReference type="SUPFAM" id="SSF102705">
    <property type="entry name" value="NIF3 (NGG1p interacting factor 3)-like"/>
    <property type="match status" value="1"/>
</dbReference>
<dbReference type="GO" id="GO:0005737">
    <property type="term" value="C:cytoplasm"/>
    <property type="evidence" value="ECO:0007669"/>
    <property type="project" value="TreeGrafter"/>
</dbReference>
<dbReference type="STRING" id="906968.Trebr_2496"/>
<dbReference type="KEGG" id="tbe:Trebr_2496"/>
<dbReference type="NCBIfam" id="TIGR00486">
    <property type="entry name" value="YbgI_SA1388"/>
    <property type="match status" value="1"/>
</dbReference>
<sequence length="255" mass="27601">MTLTELDTYFRSFLAIDSYPADPSRNGIQIQNSAPDEKRIGKVAFAVDACAETIRRAAAYGADVLFVHHGLFWGQCEPITAQLYRRVKTLLDADTALYACHIPLDANEEVGNNYGLARRIGLEQLEPFGLWRGMSIGVAGCLPEALTAEQLAKKLFPHGEQPLHVLPFGNKRIRTVAIISGGAGDDAEQAAAAGFDVYITGEIGHEQYHFALEAGLTVIAGGHYQTETVGVSLVMKKLGEEKGLETVFIDVPTGL</sequence>
<evidence type="ECO:0000256" key="1">
    <source>
        <dbReference type="ARBA" id="ARBA00006964"/>
    </source>
</evidence>
<comment type="similarity">
    <text evidence="1">Belongs to the GTP cyclohydrolase I type 2/NIF3 family.</text>
</comment>
<dbReference type="OrthoDB" id="9792792at2"/>
<feature type="binding site" evidence="5">
    <location>
        <position position="223"/>
    </location>
    <ligand>
        <name>a divalent metal cation</name>
        <dbReference type="ChEBI" id="CHEBI:60240"/>
        <label>1</label>
    </ligand>
</feature>
<dbReference type="GO" id="GO:0046872">
    <property type="term" value="F:metal ion binding"/>
    <property type="evidence" value="ECO:0007669"/>
    <property type="project" value="UniProtKB-KW"/>
</dbReference>
<dbReference type="EMBL" id="CP002696">
    <property type="protein sequence ID" value="AEE17902.1"/>
    <property type="molecule type" value="Genomic_DNA"/>
</dbReference>
<dbReference type="Gene3D" id="3.40.1390.30">
    <property type="entry name" value="NIF3 (NGG1p interacting factor 3)-like"/>
    <property type="match status" value="2"/>
</dbReference>
<evidence type="ECO:0000313" key="6">
    <source>
        <dbReference type="EMBL" id="AEE17902.1"/>
    </source>
</evidence>
<organism evidence="6 7">
    <name type="scientific">Treponema brennaborense (strain DSM 12168 / CIP 105900 / DD5/3)</name>
    <dbReference type="NCBI Taxonomy" id="906968"/>
    <lineage>
        <taxon>Bacteria</taxon>
        <taxon>Pseudomonadati</taxon>
        <taxon>Spirochaetota</taxon>
        <taxon>Spirochaetia</taxon>
        <taxon>Spirochaetales</taxon>
        <taxon>Treponemataceae</taxon>
        <taxon>Treponema</taxon>
    </lineage>
</organism>
<dbReference type="PANTHER" id="PTHR13799">
    <property type="entry name" value="NGG1 INTERACTING FACTOR 3"/>
    <property type="match status" value="1"/>
</dbReference>
<dbReference type="RefSeq" id="WP_013759603.1">
    <property type="nucleotide sequence ID" value="NC_015500.1"/>
</dbReference>
<feature type="binding site" evidence="5">
    <location>
        <position position="227"/>
    </location>
    <ligand>
        <name>a divalent metal cation</name>
        <dbReference type="ChEBI" id="CHEBI:60240"/>
        <label>1</label>
    </ligand>
</feature>
<gene>
    <name evidence="6" type="ordered locus">Trebr_2496</name>
</gene>
<accession>F4LNE4</accession>
<evidence type="ECO:0000256" key="2">
    <source>
        <dbReference type="ARBA" id="ARBA00011643"/>
    </source>
</evidence>
<dbReference type="FunFam" id="3.40.1390.30:FF:000001">
    <property type="entry name" value="GTP cyclohydrolase 1 type 2"/>
    <property type="match status" value="1"/>
</dbReference>
<feature type="binding site" evidence="5">
    <location>
        <position position="69"/>
    </location>
    <ligand>
        <name>a divalent metal cation</name>
        <dbReference type="ChEBI" id="CHEBI:60240"/>
        <label>1</label>
    </ligand>
</feature>
<dbReference type="InterPro" id="IPR002678">
    <property type="entry name" value="DUF34/NIF3"/>
</dbReference>